<keyword evidence="2" id="KW-0479">Metal-binding</keyword>
<evidence type="ECO:0000259" key="6">
    <source>
        <dbReference type="Pfam" id="PF05699"/>
    </source>
</evidence>
<evidence type="ECO:0000256" key="2">
    <source>
        <dbReference type="ARBA" id="ARBA00022723"/>
    </source>
</evidence>
<evidence type="ECO:0000256" key="3">
    <source>
        <dbReference type="ARBA" id="ARBA00022771"/>
    </source>
</evidence>
<evidence type="ECO:0000313" key="8">
    <source>
        <dbReference type="Proteomes" id="UP001140091"/>
    </source>
</evidence>
<comment type="caution">
    <text evidence="7">The sequence shown here is derived from an EMBL/GenBank/DDBJ whole genome shotgun (WGS) entry which is preliminary data.</text>
</comment>
<gene>
    <name evidence="7" type="ORF">H1R20_g15399</name>
</gene>
<dbReference type="InterPro" id="IPR008906">
    <property type="entry name" value="HATC_C_dom"/>
</dbReference>
<keyword evidence="3" id="KW-0863">Zinc-finger</keyword>
<evidence type="ECO:0000256" key="4">
    <source>
        <dbReference type="ARBA" id="ARBA00022833"/>
    </source>
</evidence>
<keyword evidence="5" id="KW-0539">Nucleus</keyword>
<keyword evidence="8" id="KW-1185">Reference proteome</keyword>
<accession>A0A9W8IXL3</accession>
<evidence type="ECO:0000313" key="7">
    <source>
        <dbReference type="EMBL" id="KAJ2921688.1"/>
    </source>
</evidence>
<dbReference type="SUPFAM" id="SSF53098">
    <property type="entry name" value="Ribonuclease H-like"/>
    <property type="match status" value="1"/>
</dbReference>
<dbReference type="GO" id="GO:0046983">
    <property type="term" value="F:protein dimerization activity"/>
    <property type="evidence" value="ECO:0007669"/>
    <property type="project" value="InterPro"/>
</dbReference>
<dbReference type="PANTHER" id="PTHR46481:SF10">
    <property type="entry name" value="ZINC FINGER BED DOMAIN-CONTAINING PROTEIN 39"/>
    <property type="match status" value="1"/>
</dbReference>
<dbReference type="Proteomes" id="UP001140091">
    <property type="component" value="Unassembled WGS sequence"/>
</dbReference>
<dbReference type="GO" id="GO:0008270">
    <property type="term" value="F:zinc ion binding"/>
    <property type="evidence" value="ECO:0007669"/>
    <property type="project" value="UniProtKB-KW"/>
</dbReference>
<sequence length="213" mass="24450">MDHMHDELTKSIKDEKLNVSLCSALALGVDLLNKYYSLTDELEVYQIAVVLHPSYKLRYFKKAGWSSTWIQTAEEIANKVVSSSSDSSSKDEELLLELDHYLAPKVVKDIKDPLAWWHKNWGSYPRLWRMARDYLTIPAMLVAVECVFSQGRLIISHIQNRLSGQSTRTLMCLGAWTKQNLVKNSDLSKHLGYRTLEMVTKSLLMIILLFSDL</sequence>
<dbReference type="OrthoDB" id="1715602at2759"/>
<protein>
    <recommendedName>
        <fullName evidence="6">HAT C-terminal dimerisation domain-containing protein</fullName>
    </recommendedName>
</protein>
<keyword evidence="4" id="KW-0862">Zinc</keyword>
<organism evidence="7 8">
    <name type="scientific">Candolleomyces eurysporus</name>
    <dbReference type="NCBI Taxonomy" id="2828524"/>
    <lineage>
        <taxon>Eukaryota</taxon>
        <taxon>Fungi</taxon>
        <taxon>Dikarya</taxon>
        <taxon>Basidiomycota</taxon>
        <taxon>Agaricomycotina</taxon>
        <taxon>Agaricomycetes</taxon>
        <taxon>Agaricomycetidae</taxon>
        <taxon>Agaricales</taxon>
        <taxon>Agaricineae</taxon>
        <taxon>Psathyrellaceae</taxon>
        <taxon>Candolleomyces</taxon>
    </lineage>
</organism>
<dbReference type="GO" id="GO:0005634">
    <property type="term" value="C:nucleus"/>
    <property type="evidence" value="ECO:0007669"/>
    <property type="project" value="UniProtKB-SubCell"/>
</dbReference>
<dbReference type="InterPro" id="IPR012337">
    <property type="entry name" value="RNaseH-like_sf"/>
</dbReference>
<feature type="non-terminal residue" evidence="7">
    <location>
        <position position="1"/>
    </location>
</feature>
<dbReference type="PANTHER" id="PTHR46481">
    <property type="entry name" value="ZINC FINGER BED DOMAIN-CONTAINING PROTEIN 4"/>
    <property type="match status" value="1"/>
</dbReference>
<evidence type="ECO:0000256" key="1">
    <source>
        <dbReference type="ARBA" id="ARBA00004123"/>
    </source>
</evidence>
<dbReference type="InterPro" id="IPR052035">
    <property type="entry name" value="ZnF_BED_domain_contain"/>
</dbReference>
<proteinExistence type="predicted"/>
<evidence type="ECO:0000256" key="5">
    <source>
        <dbReference type="ARBA" id="ARBA00023242"/>
    </source>
</evidence>
<comment type="subcellular location">
    <subcellularLocation>
        <location evidence="1">Nucleus</location>
    </subcellularLocation>
</comment>
<name>A0A9W8IXL3_9AGAR</name>
<dbReference type="AlphaFoldDB" id="A0A9W8IXL3"/>
<feature type="domain" description="HAT C-terminal dimerisation" evidence="6">
    <location>
        <begin position="97"/>
        <end position="176"/>
    </location>
</feature>
<reference evidence="7" key="1">
    <citation type="submission" date="2022-06" db="EMBL/GenBank/DDBJ databases">
        <title>Genome Sequence of Candolleomyces eurysporus.</title>
        <authorList>
            <person name="Buettner E."/>
        </authorList>
    </citation>
    <scope>NUCLEOTIDE SEQUENCE</scope>
    <source>
        <strain evidence="7">VTCC 930004</strain>
    </source>
</reference>
<dbReference type="EMBL" id="JANBPK010001561">
    <property type="protein sequence ID" value="KAJ2921688.1"/>
    <property type="molecule type" value="Genomic_DNA"/>
</dbReference>
<dbReference type="Pfam" id="PF05699">
    <property type="entry name" value="Dimer_Tnp_hAT"/>
    <property type="match status" value="1"/>
</dbReference>